<dbReference type="AlphaFoldDB" id="A0A1H3JMM2"/>
<dbReference type="SUPFAM" id="SSF52218">
    <property type="entry name" value="Flavoproteins"/>
    <property type="match status" value="1"/>
</dbReference>
<dbReference type="InterPro" id="IPR008254">
    <property type="entry name" value="Flavodoxin/NO_synth"/>
</dbReference>
<dbReference type="InterPro" id="IPR045761">
    <property type="entry name" value="ODP_dom"/>
</dbReference>
<dbReference type="OrthoDB" id="9807946at2"/>
<protein>
    <submittedName>
        <fullName evidence="3">Flavorubredoxin</fullName>
    </submittedName>
</protein>
<dbReference type="PROSITE" id="PS50902">
    <property type="entry name" value="FLAVODOXIN_LIKE"/>
    <property type="match status" value="1"/>
</dbReference>
<evidence type="ECO:0000313" key="4">
    <source>
        <dbReference type="Proteomes" id="UP000199230"/>
    </source>
</evidence>
<dbReference type="Pfam" id="PF00258">
    <property type="entry name" value="Flavodoxin_1"/>
    <property type="match status" value="1"/>
</dbReference>
<dbReference type="GO" id="GO:0016651">
    <property type="term" value="F:oxidoreductase activity, acting on NAD(P)H"/>
    <property type="evidence" value="ECO:0007669"/>
    <property type="project" value="UniProtKB-ARBA"/>
</dbReference>
<feature type="domain" description="Flavodoxin-like" evidence="2">
    <location>
        <begin position="254"/>
        <end position="393"/>
    </location>
</feature>
<dbReference type="Pfam" id="PF19583">
    <property type="entry name" value="ODP"/>
    <property type="match status" value="1"/>
</dbReference>
<name>A0A1H3JMM2_9FIRM</name>
<dbReference type="STRING" id="159292.SAMN05192546_10238"/>
<dbReference type="Gene3D" id="3.60.15.10">
    <property type="entry name" value="Ribonuclease Z/Hydroxyacylglutathione hydrolase-like"/>
    <property type="match status" value="1"/>
</dbReference>
<dbReference type="RefSeq" id="WP_093310680.1">
    <property type="nucleotide sequence ID" value="NZ_FNPV01000002.1"/>
</dbReference>
<dbReference type="Proteomes" id="UP000199230">
    <property type="component" value="Unassembled WGS sequence"/>
</dbReference>
<proteinExistence type="inferred from homology"/>
<evidence type="ECO:0000313" key="3">
    <source>
        <dbReference type="EMBL" id="SDY41137.1"/>
    </source>
</evidence>
<dbReference type="InterPro" id="IPR016440">
    <property type="entry name" value="Rubredoxin-O_OxRdtase"/>
</dbReference>
<dbReference type="Gene3D" id="3.40.50.360">
    <property type="match status" value="1"/>
</dbReference>
<dbReference type="PANTHER" id="PTHR43717:SF1">
    <property type="entry name" value="ANAEROBIC NITRIC OXIDE REDUCTASE FLAVORUBREDOXIN"/>
    <property type="match status" value="1"/>
</dbReference>
<dbReference type="GO" id="GO:0046872">
    <property type="term" value="F:metal ion binding"/>
    <property type="evidence" value="ECO:0007669"/>
    <property type="project" value="InterPro"/>
</dbReference>
<dbReference type="InterPro" id="IPR036866">
    <property type="entry name" value="RibonucZ/Hydroxyglut_hydro"/>
</dbReference>
<dbReference type="PIRSF" id="PIRSF005243">
    <property type="entry name" value="ROO"/>
    <property type="match status" value="1"/>
</dbReference>
<reference evidence="3 4" key="1">
    <citation type="submission" date="2016-10" db="EMBL/GenBank/DDBJ databases">
        <authorList>
            <person name="de Groot N.N."/>
        </authorList>
    </citation>
    <scope>NUCLEOTIDE SEQUENCE [LARGE SCALE GENOMIC DNA]</scope>
    <source>
        <strain evidence="3 4">APO</strain>
    </source>
</reference>
<sequence length="412" mass="46714">MLTTVNISDSTYYIGVNDRETYLFENLWPLDKGVSYNSYLINDDKVAVFDTVKNTKINEYLEKIQSLIGDKDVDYLIINHMEPDHSGAVKALKARYPNLQIVGNKKTFEILENFYGPMDTYHEVGEGDTLPLGKHELLFVMTPMVHWPETMMTYETSQKILFSGDAFGGFGSLDGGVFDDEVNLEFYMDETRRYYSNIVGKYGSMVQKALKKINDLNIEISVIAPTHGPVWRTSPEHIIRYYDCWSKGETEEGVVIAYGSMYGNTQQMADSIARRLSDRGIKNIRIYDASKTHMSYIISDIWRFKGIILGSCAYNTGMFPTMEALVSKIDNSQIKNRFLGIFGTASWSGGGVSNLNKFAEKTKWKQVGESVEALSSPKEADFDKCQVIADEMADLLLEERQPNRNAFSSTIY</sequence>
<gene>
    <name evidence="3" type="ORF">SAMN05192546_10238</name>
</gene>
<dbReference type="GO" id="GO:0010181">
    <property type="term" value="F:FMN binding"/>
    <property type="evidence" value="ECO:0007669"/>
    <property type="project" value="InterPro"/>
</dbReference>
<evidence type="ECO:0000259" key="2">
    <source>
        <dbReference type="PROSITE" id="PS50902"/>
    </source>
</evidence>
<dbReference type="CDD" id="cd07709">
    <property type="entry name" value="flavodiiron_proteins_MBL-fold"/>
    <property type="match status" value="1"/>
</dbReference>
<dbReference type="InterPro" id="IPR001279">
    <property type="entry name" value="Metallo-B-lactamas"/>
</dbReference>
<dbReference type="PANTHER" id="PTHR43717">
    <property type="entry name" value="ANAEROBIC NITRIC OXIDE REDUCTASE FLAVORUBREDOXIN"/>
    <property type="match status" value="1"/>
</dbReference>
<dbReference type="EMBL" id="FNPV01000002">
    <property type="protein sequence ID" value="SDY41137.1"/>
    <property type="molecule type" value="Genomic_DNA"/>
</dbReference>
<evidence type="ECO:0000256" key="1">
    <source>
        <dbReference type="ARBA" id="ARBA00007121"/>
    </source>
</evidence>
<dbReference type="SMART" id="SM00849">
    <property type="entry name" value="Lactamase_B"/>
    <property type="match status" value="1"/>
</dbReference>
<dbReference type="SUPFAM" id="SSF56281">
    <property type="entry name" value="Metallo-hydrolase/oxidoreductase"/>
    <property type="match status" value="1"/>
</dbReference>
<accession>A0A1H3JMM2</accession>
<dbReference type="InterPro" id="IPR029039">
    <property type="entry name" value="Flavoprotein-like_sf"/>
</dbReference>
<comment type="similarity">
    <text evidence="1">In the N-terminal section; belongs to the zinc metallo-hydrolase group 3 family.</text>
</comment>
<keyword evidence="4" id="KW-1185">Reference proteome</keyword>
<organism evidence="3 4">
    <name type="scientific">Tindallia californiensis</name>
    <dbReference type="NCBI Taxonomy" id="159292"/>
    <lineage>
        <taxon>Bacteria</taxon>
        <taxon>Bacillati</taxon>
        <taxon>Bacillota</taxon>
        <taxon>Clostridia</taxon>
        <taxon>Peptostreptococcales</taxon>
        <taxon>Tindalliaceae</taxon>
        <taxon>Tindallia</taxon>
    </lineage>
</organism>
<dbReference type="GO" id="GO:0009055">
    <property type="term" value="F:electron transfer activity"/>
    <property type="evidence" value="ECO:0007669"/>
    <property type="project" value="InterPro"/>
</dbReference>